<feature type="region of interest" description="Disordered" evidence="1">
    <location>
        <begin position="336"/>
        <end position="355"/>
    </location>
</feature>
<feature type="region of interest" description="Disordered" evidence="1">
    <location>
        <begin position="169"/>
        <end position="240"/>
    </location>
</feature>
<organism evidence="2 3">
    <name type="scientific">Thelonectria olida</name>
    <dbReference type="NCBI Taxonomy" id="1576542"/>
    <lineage>
        <taxon>Eukaryota</taxon>
        <taxon>Fungi</taxon>
        <taxon>Dikarya</taxon>
        <taxon>Ascomycota</taxon>
        <taxon>Pezizomycotina</taxon>
        <taxon>Sordariomycetes</taxon>
        <taxon>Hypocreomycetidae</taxon>
        <taxon>Hypocreales</taxon>
        <taxon>Nectriaceae</taxon>
        <taxon>Thelonectria</taxon>
    </lineage>
</organism>
<feature type="compositionally biased region" description="Acidic residues" evidence="1">
    <location>
        <begin position="75"/>
        <end position="85"/>
    </location>
</feature>
<dbReference type="Proteomes" id="UP000777438">
    <property type="component" value="Unassembled WGS sequence"/>
</dbReference>
<name>A0A9P8WDE4_9HYPO</name>
<feature type="region of interest" description="Disordered" evidence="1">
    <location>
        <begin position="59"/>
        <end position="101"/>
    </location>
</feature>
<feature type="compositionally biased region" description="Low complexity" evidence="1">
    <location>
        <begin position="221"/>
        <end position="230"/>
    </location>
</feature>
<feature type="region of interest" description="Disordered" evidence="1">
    <location>
        <begin position="678"/>
        <end position="749"/>
    </location>
</feature>
<protein>
    <submittedName>
        <fullName evidence="2">Uncharacterized protein</fullName>
    </submittedName>
</protein>
<evidence type="ECO:0000313" key="2">
    <source>
        <dbReference type="EMBL" id="KAH6896885.1"/>
    </source>
</evidence>
<feature type="region of interest" description="Disordered" evidence="1">
    <location>
        <begin position="18"/>
        <end position="37"/>
    </location>
</feature>
<feature type="compositionally biased region" description="Polar residues" evidence="1">
    <location>
        <begin position="510"/>
        <end position="522"/>
    </location>
</feature>
<feature type="region of interest" description="Disordered" evidence="1">
    <location>
        <begin position="502"/>
        <end position="533"/>
    </location>
</feature>
<gene>
    <name evidence="2" type="ORF">B0T10DRAFT_583546</name>
</gene>
<evidence type="ECO:0000256" key="1">
    <source>
        <dbReference type="SAM" id="MobiDB-lite"/>
    </source>
</evidence>
<feature type="region of interest" description="Disordered" evidence="1">
    <location>
        <begin position="621"/>
        <end position="642"/>
    </location>
</feature>
<feature type="region of interest" description="Disordered" evidence="1">
    <location>
        <begin position="948"/>
        <end position="975"/>
    </location>
</feature>
<dbReference type="AlphaFoldDB" id="A0A9P8WDE4"/>
<feature type="compositionally biased region" description="Low complexity" evidence="1">
    <location>
        <begin position="959"/>
        <end position="971"/>
    </location>
</feature>
<sequence>MPFRCCCSSRDLGWEASSSAARPASIQLASPPQPNDEIQNAISGGATRVLGLSQPAWESPRTLMTGNQSISGCDDPADVDFDSDDDGPRSRKGTRGTLNSVQSKLFQRNLHGIEIRRQSPVSIGNSDEELARRAELKRLMHKRIQDELFIEQSNPKANLDSSPNSQCLSPVGLHGAGPRDHIEFSVSTPPTLDSPTGIESGPKVTISLHRDGPENTPKQEGGSSISSLGHKSSEQSFQEVTGTVRRLCPEFVSSELAPTSRHASLPHSIISQRSFQLSSSTPRLERILGPDNGFSSRSASSLADGHSALGIWLIAQGLRSRENSIVPLKDSENSNSIVQDNANLHPKKRDLTNTSDVGIHSASASETENHLGRPLSITCSSNMQEQEPESRILNVSEDSKESPYRIRGTTPVTEDVLDGEALVAILRSVADNASSNYNSKFPSFQPSPSRSSLFLHDVNVQDLQSVPKTVERKTLTNRTIGYGNSSSLVEISRLQNTTIITSNKSDKPTVPTSGISFPNVQRPTSPSPSETPSFLQQEEELRSIQKRFGNVMARKKPHVHVISRFSEDFAEPGLAKPERVSLMNKIYLTIPARLKPRSRVSEDVDRGSGVVSNPAASLNSCRLEEGIGPDDNAKRTTKRSSHLTLRPAFYPLSSPVYSSPSSEKNESATGLWQRAFRLESEERRSSQGGASTSKVDHEDMASTSRSLNLDVRPWKGADVVDVPSRMERSDSGPSQPIPKGGEIQTDGPSKRLIQRWVAEMLPGATRNVENLRTSGSIRSREPPQSWSRYPSHTREKRTKYASTKDHVTPKDFAIQEIAPDGRVIWATDEELLQQEHCERPLSRSLSLKFGNAVKSKLARILPLSKDKRGAATRVWKRRAVSQEAKQLEYPELEILRTESGFKELQALEKEINNLKGRRGSAISENGYARPISTLSLGSRISARMHEVTTPEFEGRDSIPTATKTPKTPGTPNSHSLMRESVVLTDTFVTPQSRLSAGPETPRRESYSEPGSCKSERLTQKLSGDESLATIRPRSVTWTGQVEPEVSDSIRLERLRNGLNIRLQSNHPN</sequence>
<comment type="caution">
    <text evidence="2">The sequence shown here is derived from an EMBL/GenBank/DDBJ whole genome shotgun (WGS) entry which is preliminary data.</text>
</comment>
<feature type="region of interest" description="Disordered" evidence="1">
    <location>
        <begin position="988"/>
        <end position="1026"/>
    </location>
</feature>
<feature type="compositionally biased region" description="Polar residues" evidence="1">
    <location>
        <begin position="62"/>
        <end position="71"/>
    </location>
</feature>
<proteinExistence type="predicted"/>
<dbReference type="EMBL" id="JAGPYM010000003">
    <property type="protein sequence ID" value="KAH6896885.1"/>
    <property type="molecule type" value="Genomic_DNA"/>
</dbReference>
<feature type="region of interest" description="Disordered" evidence="1">
    <location>
        <begin position="380"/>
        <end position="406"/>
    </location>
</feature>
<feature type="region of interest" description="Disordered" evidence="1">
    <location>
        <begin position="767"/>
        <end position="802"/>
    </location>
</feature>
<reference evidence="2 3" key="1">
    <citation type="journal article" date="2021" name="Nat. Commun.">
        <title>Genetic determinants of endophytism in the Arabidopsis root mycobiome.</title>
        <authorList>
            <person name="Mesny F."/>
            <person name="Miyauchi S."/>
            <person name="Thiergart T."/>
            <person name="Pickel B."/>
            <person name="Atanasova L."/>
            <person name="Karlsson M."/>
            <person name="Huettel B."/>
            <person name="Barry K.W."/>
            <person name="Haridas S."/>
            <person name="Chen C."/>
            <person name="Bauer D."/>
            <person name="Andreopoulos W."/>
            <person name="Pangilinan J."/>
            <person name="LaButti K."/>
            <person name="Riley R."/>
            <person name="Lipzen A."/>
            <person name="Clum A."/>
            <person name="Drula E."/>
            <person name="Henrissat B."/>
            <person name="Kohler A."/>
            <person name="Grigoriev I.V."/>
            <person name="Martin F.M."/>
            <person name="Hacquard S."/>
        </authorList>
    </citation>
    <scope>NUCLEOTIDE SEQUENCE [LARGE SCALE GENOMIC DNA]</scope>
    <source>
        <strain evidence="2 3">MPI-CAGE-CH-0241</strain>
    </source>
</reference>
<dbReference type="OrthoDB" id="3437384at2759"/>
<evidence type="ECO:0000313" key="3">
    <source>
        <dbReference type="Proteomes" id="UP000777438"/>
    </source>
</evidence>
<feature type="compositionally biased region" description="Polar residues" evidence="1">
    <location>
        <begin position="185"/>
        <end position="194"/>
    </location>
</feature>
<feature type="compositionally biased region" description="Low complexity" evidence="1">
    <location>
        <begin position="523"/>
        <end position="533"/>
    </location>
</feature>
<keyword evidence="3" id="KW-1185">Reference proteome</keyword>
<feature type="compositionally biased region" description="Polar residues" evidence="1">
    <location>
        <begin position="767"/>
        <end position="790"/>
    </location>
</feature>
<accession>A0A9P8WDE4</accession>